<comment type="subcellular location">
    <subcellularLocation>
        <location evidence="1 7 8">Nucleus</location>
    </subcellularLocation>
</comment>
<feature type="region of interest" description="Disordered" evidence="9">
    <location>
        <begin position="277"/>
        <end position="409"/>
    </location>
</feature>
<feature type="domain" description="Homeobox" evidence="10">
    <location>
        <begin position="221"/>
        <end position="281"/>
    </location>
</feature>
<keyword evidence="5 7" id="KW-0371">Homeobox</keyword>
<feature type="compositionally biased region" description="Low complexity" evidence="9">
    <location>
        <begin position="384"/>
        <end position="407"/>
    </location>
</feature>
<keyword evidence="4 7" id="KW-0238">DNA-binding</keyword>
<dbReference type="InterPro" id="IPR017970">
    <property type="entry name" value="Homeobox_CS"/>
</dbReference>
<evidence type="ECO:0000256" key="5">
    <source>
        <dbReference type="ARBA" id="ARBA00023155"/>
    </source>
</evidence>
<evidence type="ECO:0000256" key="9">
    <source>
        <dbReference type="SAM" id="MobiDB-lite"/>
    </source>
</evidence>
<dbReference type="GO" id="GO:0000978">
    <property type="term" value="F:RNA polymerase II cis-regulatory region sequence-specific DNA binding"/>
    <property type="evidence" value="ECO:0007669"/>
    <property type="project" value="TreeGrafter"/>
</dbReference>
<dbReference type="GO" id="GO:0000981">
    <property type="term" value="F:DNA-binding transcription factor activity, RNA polymerase II-specific"/>
    <property type="evidence" value="ECO:0007669"/>
    <property type="project" value="InterPro"/>
</dbReference>
<dbReference type="PRINTS" id="PR00024">
    <property type="entry name" value="HOMEOBOX"/>
</dbReference>
<proteinExistence type="evidence at transcript level"/>
<dbReference type="PROSITE" id="PS00027">
    <property type="entry name" value="HOMEOBOX_1"/>
    <property type="match status" value="1"/>
</dbReference>
<dbReference type="InterPro" id="IPR050394">
    <property type="entry name" value="Homeobox_NK-like"/>
</dbReference>
<dbReference type="PROSITE" id="PS50071">
    <property type="entry name" value="HOMEOBOX_2"/>
    <property type="match status" value="1"/>
</dbReference>
<keyword evidence="3" id="KW-0217">Developmental protein</keyword>
<dbReference type="PANTHER" id="PTHR24340:SF41">
    <property type="entry name" value="MUSCLE-SPECIFIC HOMEOBOX PROTEIN TINMAN-RELATED"/>
    <property type="match status" value="1"/>
</dbReference>
<dbReference type="SUPFAM" id="SSF46689">
    <property type="entry name" value="Homeodomain-like"/>
    <property type="match status" value="1"/>
</dbReference>
<evidence type="ECO:0000256" key="6">
    <source>
        <dbReference type="ARBA" id="ARBA00023242"/>
    </source>
</evidence>
<dbReference type="PRINTS" id="PR00031">
    <property type="entry name" value="HTHREPRESSR"/>
</dbReference>
<feature type="compositionally biased region" description="Polar residues" evidence="9">
    <location>
        <begin position="349"/>
        <end position="365"/>
    </location>
</feature>
<reference evidence="11" key="1">
    <citation type="submission" date="2008-05" db="EMBL/GenBank/DDBJ databases">
        <title>Genomic organization and expression of NK-like gene families in Capitella sp. I.</title>
        <authorList>
            <person name="Veatch O.J."/>
            <person name="Seaver E.C."/>
        </authorList>
    </citation>
    <scope>NUCLEOTIDE SEQUENCE</scope>
</reference>
<evidence type="ECO:0000256" key="2">
    <source>
        <dbReference type="ARBA" id="ARBA00005661"/>
    </source>
</evidence>
<feature type="compositionally biased region" description="Basic and acidic residues" evidence="9">
    <location>
        <begin position="281"/>
        <end position="292"/>
    </location>
</feature>
<dbReference type="CDD" id="cd00086">
    <property type="entry name" value="homeodomain"/>
    <property type="match status" value="1"/>
</dbReference>
<comment type="similarity">
    <text evidence="2">Belongs to the NK-2 homeobox family.</text>
</comment>
<feature type="compositionally biased region" description="Low complexity" evidence="9">
    <location>
        <begin position="326"/>
        <end position="343"/>
    </location>
</feature>
<feature type="DNA-binding region" description="Homeobox" evidence="7">
    <location>
        <begin position="223"/>
        <end position="282"/>
    </location>
</feature>
<evidence type="ECO:0000256" key="4">
    <source>
        <dbReference type="ARBA" id="ARBA00023125"/>
    </source>
</evidence>
<feature type="compositionally biased region" description="Gly residues" evidence="9">
    <location>
        <begin position="370"/>
        <end position="383"/>
    </location>
</feature>
<dbReference type="AlphaFoldDB" id="C4MK37"/>
<evidence type="ECO:0000256" key="8">
    <source>
        <dbReference type="RuleBase" id="RU000682"/>
    </source>
</evidence>
<sequence length="428" mass="45702">MSFSPKQSSSSFSVTDILSPIEESLKRVHPLEVDIGSAIQQHSYSPYSSSGLLTTSSTSQLQEDAFLQHTQQPPSPPSSTPSPIQHEAVAAAAAAAAAAVAMNGSAMSSPYHNYMAGQLHGHSSASAFAQSQYCNGSDFSAHYGAHDPMAQARSSTAGWYAANPDPRIAISRLMGGAHSSCSMPGSGGGSLNPMNMAAAASAAAFGGLDHQSRYSMPFSLTQRRKRRILFTQAQIYELERRFKQQKYLSAPEREHLASMIGLTPTQVKIWFQNHRYKTKKSQKDKDKVDHSQQHKQSPPSPKRVAVPVLVKDGKPCGTSSSDSETQQQQHQQQQQQQHQQQQHSDALSRMQQARATNSSVQQPTPQQLHTGGGGSSLGSGGLQGASAHHVHGGSPSSGLGSYSSHQSVGGALSADLSSRSCLFNGRAW</sequence>
<dbReference type="InterPro" id="IPR000047">
    <property type="entry name" value="HTH_motif"/>
</dbReference>
<dbReference type="InterPro" id="IPR020479">
    <property type="entry name" value="HD_metazoa"/>
</dbReference>
<gene>
    <name evidence="11" type="primary">NKx2.1b</name>
</gene>
<evidence type="ECO:0000259" key="10">
    <source>
        <dbReference type="PROSITE" id="PS50071"/>
    </source>
</evidence>
<organism evidence="11">
    <name type="scientific">Capitella teleta</name>
    <name type="common">Polychaete worm</name>
    <dbReference type="NCBI Taxonomy" id="283909"/>
    <lineage>
        <taxon>Eukaryota</taxon>
        <taxon>Metazoa</taxon>
        <taxon>Spiralia</taxon>
        <taxon>Lophotrochozoa</taxon>
        <taxon>Annelida</taxon>
        <taxon>Polychaeta</taxon>
        <taxon>Sedentaria</taxon>
        <taxon>Scolecida</taxon>
        <taxon>Capitellidae</taxon>
        <taxon>Capitella</taxon>
    </lineage>
</organism>
<evidence type="ECO:0000256" key="7">
    <source>
        <dbReference type="PROSITE-ProRule" id="PRU00108"/>
    </source>
</evidence>
<dbReference type="EMBL" id="EU713070">
    <property type="protein sequence ID" value="ACH89431.1"/>
    <property type="molecule type" value="mRNA"/>
</dbReference>
<dbReference type="FunFam" id="1.10.10.60:FF:000706">
    <property type="entry name" value="NK2b"/>
    <property type="match status" value="1"/>
</dbReference>
<evidence type="ECO:0000256" key="3">
    <source>
        <dbReference type="ARBA" id="ARBA00022473"/>
    </source>
</evidence>
<dbReference type="Pfam" id="PF00046">
    <property type="entry name" value="Homeodomain"/>
    <property type="match status" value="1"/>
</dbReference>
<dbReference type="GO" id="GO:0030154">
    <property type="term" value="P:cell differentiation"/>
    <property type="evidence" value="ECO:0007669"/>
    <property type="project" value="TreeGrafter"/>
</dbReference>
<dbReference type="InterPro" id="IPR009057">
    <property type="entry name" value="Homeodomain-like_sf"/>
</dbReference>
<dbReference type="Gene3D" id="1.10.10.60">
    <property type="entry name" value="Homeodomain-like"/>
    <property type="match status" value="1"/>
</dbReference>
<dbReference type="InterPro" id="IPR001356">
    <property type="entry name" value="HD"/>
</dbReference>
<feature type="region of interest" description="Disordered" evidence="9">
    <location>
        <begin position="67"/>
        <end position="87"/>
    </location>
</feature>
<keyword evidence="6 7" id="KW-0539">Nucleus</keyword>
<evidence type="ECO:0000313" key="11">
    <source>
        <dbReference type="EMBL" id="ACH89431.1"/>
    </source>
</evidence>
<dbReference type="PANTHER" id="PTHR24340">
    <property type="entry name" value="HOMEOBOX PROTEIN NKX"/>
    <property type="match status" value="1"/>
</dbReference>
<dbReference type="SMART" id="SM00389">
    <property type="entry name" value="HOX"/>
    <property type="match status" value="1"/>
</dbReference>
<evidence type="ECO:0000256" key="1">
    <source>
        <dbReference type="ARBA" id="ARBA00004123"/>
    </source>
</evidence>
<name>C4MK37_CAPTE</name>
<dbReference type="GO" id="GO:0005634">
    <property type="term" value="C:nucleus"/>
    <property type="evidence" value="ECO:0007669"/>
    <property type="project" value="UniProtKB-SubCell"/>
</dbReference>
<accession>C4MK37</accession>
<protein>
    <submittedName>
        <fullName evidence="11">NK-like homeobox protein 2.1b</fullName>
    </submittedName>
</protein>